<dbReference type="AlphaFoldDB" id="A0A9Q9Z0A6"/>
<keyword evidence="1" id="KW-0472">Membrane</keyword>
<dbReference type="Proteomes" id="UP001155660">
    <property type="component" value="Chromosome A16"/>
</dbReference>
<dbReference type="Pfam" id="PF17826">
    <property type="entry name" value="DUF5588"/>
    <property type="match status" value="2"/>
</dbReference>
<reference evidence="2" key="1">
    <citation type="submission" date="2025-08" db="UniProtKB">
        <authorList>
            <consortium name="RefSeq"/>
        </authorList>
    </citation>
    <scope>IDENTIFICATION</scope>
    <source>
        <tissue evidence="2">Muscle</tissue>
    </source>
</reference>
<dbReference type="PANTHER" id="PTHR31919:SF1">
    <property type="entry name" value="ZINC FINGERS AND HOMEOBOXES PROTEIN 1, ISOFORM 2"/>
    <property type="match status" value="1"/>
</dbReference>
<dbReference type="OrthoDB" id="6334002at2759"/>
<evidence type="ECO:0000256" key="1">
    <source>
        <dbReference type="SAM" id="Phobius"/>
    </source>
</evidence>
<dbReference type="PANTHER" id="PTHR31919">
    <property type="entry name" value="ZINC FINGERS AND HOMEOBOXES PROTEIN 1, ISOFORM 2"/>
    <property type="match status" value="1"/>
</dbReference>
<evidence type="ECO:0000313" key="2">
    <source>
        <dbReference type="RefSeq" id="XP_042629045.1"/>
    </source>
</evidence>
<proteinExistence type="predicted"/>
<dbReference type="RefSeq" id="XP_042629045.1">
    <property type="nucleotide sequence ID" value="XM_042773111.1"/>
</dbReference>
<keyword evidence="1" id="KW-0812">Transmembrane</keyword>
<dbReference type="CTD" id="109070257"/>
<keyword evidence="1" id="KW-1133">Transmembrane helix</keyword>
<dbReference type="GeneID" id="109070257"/>
<sequence>MEILGSTFDDSVFEESRNRVSAALPAYEPKLCEPLWFCEDGNVEDPLEEQKTLKFRGDLAYKRKQYQVALDEYLSCLSLIPAGNISVKRDVLEGIARCCCHLGKKEEALNACEKLRTDVSNTCHLTCVLQLELSVHEHYRDLTNSISSLQQLCCLHPYHPWYWLNLAMSFQRLLESPGCPERSSTEEEHEKQQGTNNIIRLKTIMCLIRARLLIEILRIQQFSFVLENSQRALQDIEEALHVLQPTEKMLQTVSEVMAEDLNPEKMREENQDGESLSGLYIKDFDDKWWNKLYTKLQEETPAYPCTDHWRRHLNNMNIDCIFIIEYVCFIGVTCFYCYKA</sequence>
<name>A0A9Q9Z0A6_CYPCA</name>
<organism evidence="2">
    <name type="scientific">Cyprinus carpio</name>
    <name type="common">Common carp</name>
    <dbReference type="NCBI Taxonomy" id="7962"/>
    <lineage>
        <taxon>Eukaryota</taxon>
        <taxon>Metazoa</taxon>
        <taxon>Chordata</taxon>
        <taxon>Craniata</taxon>
        <taxon>Vertebrata</taxon>
        <taxon>Euteleostomi</taxon>
        <taxon>Actinopterygii</taxon>
        <taxon>Neopterygii</taxon>
        <taxon>Teleostei</taxon>
        <taxon>Ostariophysi</taxon>
        <taxon>Cypriniformes</taxon>
        <taxon>Cyprinidae</taxon>
        <taxon>Cyprininae</taxon>
        <taxon>Cyprinus</taxon>
    </lineage>
</organism>
<dbReference type="InterPro" id="IPR041404">
    <property type="entry name" value="DUF5588"/>
</dbReference>
<protein>
    <submittedName>
        <fullName evidence="2">Uncharacterized protein C8orf76 homolog</fullName>
    </submittedName>
</protein>
<accession>A0A9Q9Z0A6</accession>
<gene>
    <name evidence="2" type="primary">zgc:101716</name>
</gene>
<dbReference type="KEGG" id="ccar:109070257"/>
<feature type="transmembrane region" description="Helical" evidence="1">
    <location>
        <begin position="321"/>
        <end position="338"/>
    </location>
</feature>